<sequence>MSYAQRERLAMVATMAAAGADAPTLCAGWTVRDLAAHVVIRERRPDAAPGILLSALASYTERVRQREAQRPFEELLELIGTGPPVWSPMYLIDAQVNGPEMFVHHEDVRRARAEWQPRVLPDQDEAALWGALGRVARKTYRRAPVTVVLANSRTGVRMTVRQAPGPEAVLIGAPSELLLHAFGRAQVRLEFAGAQYAIRSVTELDRSV</sequence>
<evidence type="ECO:0000259" key="1">
    <source>
        <dbReference type="Pfam" id="PF11716"/>
    </source>
</evidence>
<proteinExistence type="predicted"/>
<organism evidence="2 3">
    <name type="scientific">Skermania pinensis</name>
    <dbReference type="NCBI Taxonomy" id="39122"/>
    <lineage>
        <taxon>Bacteria</taxon>
        <taxon>Bacillati</taxon>
        <taxon>Actinomycetota</taxon>
        <taxon>Actinomycetes</taxon>
        <taxon>Mycobacteriales</taxon>
        <taxon>Gordoniaceae</taxon>
        <taxon>Skermania</taxon>
    </lineage>
</organism>
<dbReference type="NCBIfam" id="TIGR03085">
    <property type="entry name" value="TIGR03085 family metal-binding protein"/>
    <property type="match status" value="1"/>
</dbReference>
<gene>
    <name evidence="2" type="ORF">KV203_11590</name>
</gene>
<dbReference type="EMBL" id="CP079105">
    <property type="protein sequence ID" value="QXQ12606.1"/>
    <property type="molecule type" value="Genomic_DNA"/>
</dbReference>
<dbReference type="InterPro" id="IPR024344">
    <property type="entry name" value="MDMPI_metal-binding"/>
</dbReference>
<reference evidence="2" key="1">
    <citation type="submission" date="2021-07" db="EMBL/GenBank/DDBJ databases">
        <title>Candidatus Kaistella beijingensis sp. nov. isolated from a municipal wastewater treatment plant is involved in sludge foaming.</title>
        <authorList>
            <person name="Song Y."/>
            <person name="Liu S.-J."/>
        </authorList>
    </citation>
    <scope>NUCLEOTIDE SEQUENCE</scope>
    <source>
        <strain evidence="2">DSM 43998</strain>
    </source>
</reference>
<dbReference type="Pfam" id="PF11716">
    <property type="entry name" value="MDMPI_N"/>
    <property type="match status" value="1"/>
</dbReference>
<accession>A0ABX8S5U3</accession>
<protein>
    <submittedName>
        <fullName evidence="2">TIGR03085 family protein</fullName>
    </submittedName>
</protein>
<dbReference type="InterPro" id="IPR017519">
    <property type="entry name" value="CHP03085"/>
</dbReference>
<evidence type="ECO:0000313" key="2">
    <source>
        <dbReference type="EMBL" id="QXQ12606.1"/>
    </source>
</evidence>
<keyword evidence="3" id="KW-1185">Reference proteome</keyword>
<name>A0ABX8S5U3_9ACTN</name>
<evidence type="ECO:0000313" key="3">
    <source>
        <dbReference type="Proteomes" id="UP000887023"/>
    </source>
</evidence>
<dbReference type="NCBIfam" id="TIGR03083">
    <property type="entry name" value="maleylpyruvate isomerase family mycothiol-dependent enzyme"/>
    <property type="match status" value="1"/>
</dbReference>
<dbReference type="InterPro" id="IPR017517">
    <property type="entry name" value="Maleyloyr_isom"/>
</dbReference>
<dbReference type="RefSeq" id="WP_066470795.1">
    <property type="nucleotide sequence ID" value="NZ_CBCRUZ010000017.1"/>
</dbReference>
<dbReference type="InterPro" id="IPR034660">
    <property type="entry name" value="DinB/YfiT-like"/>
</dbReference>
<dbReference type="SUPFAM" id="SSF109854">
    <property type="entry name" value="DinB/YfiT-like putative metalloenzymes"/>
    <property type="match status" value="1"/>
</dbReference>
<dbReference type="Proteomes" id="UP000887023">
    <property type="component" value="Chromosome"/>
</dbReference>
<feature type="domain" description="Mycothiol-dependent maleylpyruvate isomerase metal-binding" evidence="1">
    <location>
        <begin position="9"/>
        <end position="48"/>
    </location>
</feature>